<reference evidence="1" key="1">
    <citation type="submission" date="2019-08" db="EMBL/GenBank/DDBJ databases">
        <authorList>
            <person name="Kucharzyk K."/>
            <person name="Murdoch R.W."/>
            <person name="Higgins S."/>
            <person name="Loffler F."/>
        </authorList>
    </citation>
    <scope>NUCLEOTIDE SEQUENCE</scope>
</reference>
<accession>A0A645C6G3</accession>
<gene>
    <name evidence="1" type="ORF">SDC9_120131</name>
</gene>
<sequence length="98" mass="11275">MNVEEVTMICKEVSSMNLYVPVSPIHAFSFLDPLNGNYDIVKEYCLKLLKTCDEIWIYGKWWKSQGCIDEIIFATDNGIPMKFIRNKSAAKNDMFGRG</sequence>
<dbReference type="Gene3D" id="3.40.50.10400">
    <property type="entry name" value="Hypothetical protein PA1492"/>
    <property type="match status" value="1"/>
</dbReference>
<organism evidence="1">
    <name type="scientific">bioreactor metagenome</name>
    <dbReference type="NCBI Taxonomy" id="1076179"/>
    <lineage>
        <taxon>unclassified sequences</taxon>
        <taxon>metagenomes</taxon>
        <taxon>ecological metagenomes</taxon>
    </lineage>
</organism>
<name>A0A645C6G3_9ZZZZ</name>
<evidence type="ECO:0000313" key="1">
    <source>
        <dbReference type="EMBL" id="MPM73155.1"/>
    </source>
</evidence>
<proteinExistence type="predicted"/>
<dbReference type="EMBL" id="VSSQ01025184">
    <property type="protein sequence ID" value="MPM73155.1"/>
    <property type="molecule type" value="Genomic_DNA"/>
</dbReference>
<evidence type="ECO:0008006" key="2">
    <source>
        <dbReference type="Google" id="ProtNLM"/>
    </source>
</evidence>
<protein>
    <recommendedName>
        <fullName evidence="2">DUF4406 domain-containing protein</fullName>
    </recommendedName>
</protein>
<dbReference type="AlphaFoldDB" id="A0A645C6G3"/>
<comment type="caution">
    <text evidence="1">The sequence shown here is derived from an EMBL/GenBank/DDBJ whole genome shotgun (WGS) entry which is preliminary data.</text>
</comment>